<dbReference type="OrthoDB" id="8062037at2759"/>
<dbReference type="GO" id="GO:0008270">
    <property type="term" value="F:zinc ion binding"/>
    <property type="evidence" value="ECO:0007669"/>
    <property type="project" value="UniProtKB-KW"/>
</dbReference>
<sequence>MHGPARKLMWGVSPPGSSDVPSDHDVVIVLGSLLCAMITVLGIGLLARCACGRGPRIPAAGNRGLKKSVLRKIPTVPYAAPTSATASSSSSCGGVGGGGDEESSGEAAAEECAICLAEFEEGEAVRVLPPCGHGFHAACIDKWLRAHSTCPSCRRILSLRLPPGERCNRCGARPHAAATAPCRRSCHRQAAVVGLWLWSSREATRARRRRGQEESIDKSKRKPFGGDFSFTFFFSFIASSRFY</sequence>
<dbReference type="PANTHER" id="PTHR45798:SF46">
    <property type="entry name" value="RING ZINC FINGER DOMAIN SUPERFAMILY PROTEIN-RELATED"/>
    <property type="match status" value="1"/>
</dbReference>
<evidence type="ECO:0000256" key="5">
    <source>
        <dbReference type="SAM" id="MobiDB-lite"/>
    </source>
</evidence>
<evidence type="ECO:0000313" key="8">
    <source>
        <dbReference type="EMBL" id="KAF8702586.1"/>
    </source>
</evidence>
<protein>
    <recommendedName>
        <fullName evidence="7">RING-type domain-containing protein</fullName>
    </recommendedName>
</protein>
<dbReference type="PROSITE" id="PS50089">
    <property type="entry name" value="ZF_RING_2"/>
    <property type="match status" value="1"/>
</dbReference>
<comment type="caution">
    <text evidence="8">The sequence shown here is derived from an EMBL/GenBank/DDBJ whole genome shotgun (WGS) entry which is preliminary data.</text>
</comment>
<proteinExistence type="predicted"/>
<evidence type="ECO:0000313" key="9">
    <source>
        <dbReference type="Proteomes" id="UP000636709"/>
    </source>
</evidence>
<keyword evidence="6" id="KW-1133">Transmembrane helix</keyword>
<feature type="compositionally biased region" description="Low complexity" evidence="5">
    <location>
        <begin position="83"/>
        <end position="92"/>
    </location>
</feature>
<keyword evidence="1" id="KW-0479">Metal-binding</keyword>
<accession>A0A835EP25</accession>
<dbReference type="Proteomes" id="UP000636709">
    <property type="component" value="Unassembled WGS sequence"/>
</dbReference>
<organism evidence="8 9">
    <name type="scientific">Digitaria exilis</name>
    <dbReference type="NCBI Taxonomy" id="1010633"/>
    <lineage>
        <taxon>Eukaryota</taxon>
        <taxon>Viridiplantae</taxon>
        <taxon>Streptophyta</taxon>
        <taxon>Embryophyta</taxon>
        <taxon>Tracheophyta</taxon>
        <taxon>Spermatophyta</taxon>
        <taxon>Magnoliopsida</taxon>
        <taxon>Liliopsida</taxon>
        <taxon>Poales</taxon>
        <taxon>Poaceae</taxon>
        <taxon>PACMAD clade</taxon>
        <taxon>Panicoideae</taxon>
        <taxon>Panicodae</taxon>
        <taxon>Paniceae</taxon>
        <taxon>Anthephorinae</taxon>
        <taxon>Digitaria</taxon>
    </lineage>
</organism>
<dbReference type="InterPro" id="IPR013083">
    <property type="entry name" value="Znf_RING/FYVE/PHD"/>
</dbReference>
<reference evidence="8" key="1">
    <citation type="submission" date="2020-07" db="EMBL/GenBank/DDBJ databases">
        <title>Genome sequence and genetic diversity analysis of an under-domesticated orphan crop, white fonio (Digitaria exilis).</title>
        <authorList>
            <person name="Bennetzen J.L."/>
            <person name="Chen S."/>
            <person name="Ma X."/>
            <person name="Wang X."/>
            <person name="Yssel A.E.J."/>
            <person name="Chaluvadi S.R."/>
            <person name="Johnson M."/>
            <person name="Gangashetty P."/>
            <person name="Hamidou F."/>
            <person name="Sanogo M.D."/>
            <person name="Zwaenepoel A."/>
            <person name="Wallace J."/>
            <person name="Van De Peer Y."/>
            <person name="Van Deynze A."/>
        </authorList>
    </citation>
    <scope>NUCLEOTIDE SEQUENCE</scope>
    <source>
        <tissue evidence="8">Leaves</tissue>
    </source>
</reference>
<dbReference type="InterPro" id="IPR001841">
    <property type="entry name" value="Znf_RING"/>
</dbReference>
<dbReference type="SUPFAM" id="SSF57850">
    <property type="entry name" value="RING/U-box"/>
    <property type="match status" value="1"/>
</dbReference>
<dbReference type="Gene3D" id="3.30.40.10">
    <property type="entry name" value="Zinc/RING finger domain, C3HC4 (zinc finger)"/>
    <property type="match status" value="1"/>
</dbReference>
<evidence type="ECO:0000256" key="6">
    <source>
        <dbReference type="SAM" id="Phobius"/>
    </source>
</evidence>
<gene>
    <name evidence="8" type="ORF">HU200_032972</name>
</gene>
<dbReference type="CDD" id="cd16461">
    <property type="entry name" value="RING-H2_EL5-like"/>
    <property type="match status" value="1"/>
</dbReference>
<keyword evidence="3" id="KW-0862">Zinc</keyword>
<keyword evidence="2 4" id="KW-0863">Zinc-finger</keyword>
<evidence type="ECO:0000259" key="7">
    <source>
        <dbReference type="PROSITE" id="PS50089"/>
    </source>
</evidence>
<evidence type="ECO:0000256" key="4">
    <source>
        <dbReference type="PROSITE-ProRule" id="PRU00175"/>
    </source>
</evidence>
<feature type="transmembrane region" description="Helical" evidence="6">
    <location>
        <begin position="26"/>
        <end position="47"/>
    </location>
</feature>
<keyword evidence="6" id="KW-0472">Membrane</keyword>
<keyword evidence="9" id="KW-1185">Reference proteome</keyword>
<dbReference type="PANTHER" id="PTHR45798">
    <property type="entry name" value="RING-H2 FINGER PROTEIN ATL61-RELATED-RELATED"/>
    <property type="match status" value="1"/>
</dbReference>
<dbReference type="SMART" id="SM00184">
    <property type="entry name" value="RING"/>
    <property type="match status" value="1"/>
</dbReference>
<evidence type="ECO:0000256" key="1">
    <source>
        <dbReference type="ARBA" id="ARBA00022723"/>
    </source>
</evidence>
<keyword evidence="6" id="KW-0812">Transmembrane</keyword>
<dbReference type="EMBL" id="JACEFO010001785">
    <property type="protein sequence ID" value="KAF8702586.1"/>
    <property type="molecule type" value="Genomic_DNA"/>
</dbReference>
<evidence type="ECO:0000256" key="3">
    <source>
        <dbReference type="ARBA" id="ARBA00022833"/>
    </source>
</evidence>
<evidence type="ECO:0000256" key="2">
    <source>
        <dbReference type="ARBA" id="ARBA00022771"/>
    </source>
</evidence>
<feature type="domain" description="RING-type" evidence="7">
    <location>
        <begin position="112"/>
        <end position="154"/>
    </location>
</feature>
<dbReference type="Pfam" id="PF13639">
    <property type="entry name" value="zf-RING_2"/>
    <property type="match status" value="1"/>
</dbReference>
<dbReference type="InterPro" id="IPR052788">
    <property type="entry name" value="RING-type_E3_ligase_ATL"/>
</dbReference>
<feature type="region of interest" description="Disordered" evidence="5">
    <location>
        <begin position="80"/>
        <end position="104"/>
    </location>
</feature>
<name>A0A835EP25_9POAL</name>
<dbReference type="AlphaFoldDB" id="A0A835EP25"/>